<comment type="caution">
    <text evidence="1">The sequence shown here is derived from an EMBL/GenBank/DDBJ whole genome shotgun (WGS) entry which is preliminary data.</text>
</comment>
<proteinExistence type="predicted"/>
<evidence type="ECO:0000313" key="2">
    <source>
        <dbReference type="Proteomes" id="UP000653358"/>
    </source>
</evidence>
<dbReference type="RefSeq" id="WP_148606412.1">
    <property type="nucleotide sequence ID" value="NZ_RXYB01000039.1"/>
</dbReference>
<protein>
    <submittedName>
        <fullName evidence="1">Uncharacterized protein</fullName>
    </submittedName>
</protein>
<dbReference type="EMBL" id="WJBB01000037">
    <property type="protein sequence ID" value="MBC3798587.1"/>
    <property type="molecule type" value="Genomic_DNA"/>
</dbReference>
<reference evidence="1 2" key="1">
    <citation type="journal article" date="2020" name="mSystems">
        <title>Defining Genomic and Predicted Metabolic Features of the Acetobacterium Genus.</title>
        <authorList>
            <person name="Ross D.E."/>
            <person name="Marshall C.W."/>
            <person name="Gulliver D."/>
            <person name="May H.D."/>
            <person name="Norman R.S."/>
        </authorList>
    </citation>
    <scope>NUCLEOTIDE SEQUENCE [LARGE SCALE GENOMIC DNA]</scope>
    <source>
        <strain evidence="1 2">DSM 9173</strain>
    </source>
</reference>
<gene>
    <name evidence="1" type="ORF">GH807_16315</name>
</gene>
<sequence length="103" mass="11217">MLENDIKELIASYGADVCGIANINRFGDAPVEFNPSDAFCECQAVIAFGVALPKGLTKVKSRLIYGHFNNEVCRIVDEIAFKSAKTIEKDFAGLAVPLDNVHK</sequence>
<name>A0ABR6WQ44_9FIRM</name>
<keyword evidence="2" id="KW-1185">Reference proteome</keyword>
<accession>A0ABR6WQ44</accession>
<evidence type="ECO:0000313" key="1">
    <source>
        <dbReference type="EMBL" id="MBC3798587.1"/>
    </source>
</evidence>
<organism evidence="1 2">
    <name type="scientific">Acetobacterium tundrae</name>
    <dbReference type="NCBI Taxonomy" id="132932"/>
    <lineage>
        <taxon>Bacteria</taxon>
        <taxon>Bacillati</taxon>
        <taxon>Bacillota</taxon>
        <taxon>Clostridia</taxon>
        <taxon>Eubacteriales</taxon>
        <taxon>Eubacteriaceae</taxon>
        <taxon>Acetobacterium</taxon>
    </lineage>
</organism>
<dbReference type="Proteomes" id="UP000653358">
    <property type="component" value="Unassembled WGS sequence"/>
</dbReference>